<organism evidence="2 3">
    <name type="scientific">Eumeta variegata</name>
    <name type="common">Bagworm moth</name>
    <name type="synonym">Eumeta japonica</name>
    <dbReference type="NCBI Taxonomy" id="151549"/>
    <lineage>
        <taxon>Eukaryota</taxon>
        <taxon>Metazoa</taxon>
        <taxon>Ecdysozoa</taxon>
        <taxon>Arthropoda</taxon>
        <taxon>Hexapoda</taxon>
        <taxon>Insecta</taxon>
        <taxon>Pterygota</taxon>
        <taxon>Neoptera</taxon>
        <taxon>Endopterygota</taxon>
        <taxon>Lepidoptera</taxon>
        <taxon>Glossata</taxon>
        <taxon>Ditrysia</taxon>
        <taxon>Tineoidea</taxon>
        <taxon>Psychidae</taxon>
        <taxon>Oiketicinae</taxon>
        <taxon>Eumeta</taxon>
    </lineage>
</organism>
<feature type="compositionally biased region" description="Polar residues" evidence="1">
    <location>
        <begin position="20"/>
        <end position="31"/>
    </location>
</feature>
<protein>
    <submittedName>
        <fullName evidence="2">Uncharacterized protein</fullName>
    </submittedName>
</protein>
<keyword evidence="3" id="KW-1185">Reference proteome</keyword>
<gene>
    <name evidence="2" type="ORF">EVAR_15708_1</name>
</gene>
<evidence type="ECO:0000313" key="2">
    <source>
        <dbReference type="EMBL" id="GBP23034.1"/>
    </source>
</evidence>
<dbReference type="EMBL" id="BGZK01000146">
    <property type="protein sequence ID" value="GBP23034.1"/>
    <property type="molecule type" value="Genomic_DNA"/>
</dbReference>
<sequence length="96" mass="10367">MASHAFPFSRHDFPRRYTGHVSTGTAETPSMTAGPAMPPRAPARAALSSPEGGDYSLLQCDLAPSTRRTNGSVSFGRARRGRGERTRSRSRAVESF</sequence>
<dbReference type="Proteomes" id="UP000299102">
    <property type="component" value="Unassembled WGS sequence"/>
</dbReference>
<reference evidence="2 3" key="1">
    <citation type="journal article" date="2019" name="Commun. Biol.">
        <title>The bagworm genome reveals a unique fibroin gene that provides high tensile strength.</title>
        <authorList>
            <person name="Kono N."/>
            <person name="Nakamura H."/>
            <person name="Ohtoshi R."/>
            <person name="Tomita M."/>
            <person name="Numata K."/>
            <person name="Arakawa K."/>
        </authorList>
    </citation>
    <scope>NUCLEOTIDE SEQUENCE [LARGE SCALE GENOMIC DNA]</scope>
</reference>
<accession>A0A4C1UAV5</accession>
<feature type="region of interest" description="Disordered" evidence="1">
    <location>
        <begin position="1"/>
        <end position="96"/>
    </location>
</feature>
<dbReference type="AlphaFoldDB" id="A0A4C1UAV5"/>
<name>A0A4C1UAV5_EUMVA</name>
<evidence type="ECO:0000313" key="3">
    <source>
        <dbReference type="Proteomes" id="UP000299102"/>
    </source>
</evidence>
<proteinExistence type="predicted"/>
<evidence type="ECO:0000256" key="1">
    <source>
        <dbReference type="SAM" id="MobiDB-lite"/>
    </source>
</evidence>
<comment type="caution">
    <text evidence="2">The sequence shown here is derived from an EMBL/GenBank/DDBJ whole genome shotgun (WGS) entry which is preliminary data.</text>
</comment>